<dbReference type="AlphaFoldDB" id="A0A9D1EU33"/>
<gene>
    <name evidence="1" type="ORF">IAB44_12150</name>
</gene>
<evidence type="ECO:0000313" key="2">
    <source>
        <dbReference type="Proteomes" id="UP000823935"/>
    </source>
</evidence>
<reference evidence="1" key="1">
    <citation type="submission" date="2020-10" db="EMBL/GenBank/DDBJ databases">
        <authorList>
            <person name="Gilroy R."/>
        </authorList>
    </citation>
    <scope>NUCLEOTIDE SEQUENCE</scope>
    <source>
        <strain evidence="1">CHK190-19873</strain>
    </source>
</reference>
<evidence type="ECO:0000313" key="1">
    <source>
        <dbReference type="EMBL" id="HIS32277.1"/>
    </source>
</evidence>
<proteinExistence type="predicted"/>
<dbReference type="NCBIfam" id="TIGR01669">
    <property type="entry name" value="phage_XkdX"/>
    <property type="match status" value="1"/>
</dbReference>
<dbReference type="Pfam" id="PF09693">
    <property type="entry name" value="Phage_XkdX"/>
    <property type="match status" value="1"/>
</dbReference>
<sequence>MYKIVKRYFDKGIYDKNDVAVFVTAGKITEDEYMEITGEAYVE</sequence>
<organism evidence="1 2">
    <name type="scientific">Candidatus Limivivens intestinipullorum</name>
    <dbReference type="NCBI Taxonomy" id="2840858"/>
    <lineage>
        <taxon>Bacteria</taxon>
        <taxon>Bacillati</taxon>
        <taxon>Bacillota</taxon>
        <taxon>Clostridia</taxon>
        <taxon>Lachnospirales</taxon>
        <taxon>Lachnospiraceae</taxon>
        <taxon>Lachnospiraceae incertae sedis</taxon>
        <taxon>Candidatus Limivivens</taxon>
    </lineage>
</organism>
<reference evidence="1" key="2">
    <citation type="journal article" date="2021" name="PeerJ">
        <title>Extensive microbial diversity within the chicken gut microbiome revealed by metagenomics and culture.</title>
        <authorList>
            <person name="Gilroy R."/>
            <person name="Ravi A."/>
            <person name="Getino M."/>
            <person name="Pursley I."/>
            <person name="Horton D.L."/>
            <person name="Alikhan N.F."/>
            <person name="Baker D."/>
            <person name="Gharbi K."/>
            <person name="Hall N."/>
            <person name="Watson M."/>
            <person name="Adriaenssens E.M."/>
            <person name="Foster-Nyarko E."/>
            <person name="Jarju S."/>
            <person name="Secka A."/>
            <person name="Antonio M."/>
            <person name="Oren A."/>
            <person name="Chaudhuri R.R."/>
            <person name="La Ragione R."/>
            <person name="Hildebrand F."/>
            <person name="Pallen M.J."/>
        </authorList>
    </citation>
    <scope>NUCLEOTIDE SEQUENCE</scope>
    <source>
        <strain evidence="1">CHK190-19873</strain>
    </source>
</reference>
<accession>A0A9D1EU33</accession>
<protein>
    <submittedName>
        <fullName evidence="1">XkdX family protein</fullName>
    </submittedName>
</protein>
<name>A0A9D1EU33_9FIRM</name>
<dbReference type="EMBL" id="DVIQ01000073">
    <property type="protein sequence ID" value="HIS32277.1"/>
    <property type="molecule type" value="Genomic_DNA"/>
</dbReference>
<dbReference type="InterPro" id="IPR010022">
    <property type="entry name" value="XkdX"/>
</dbReference>
<dbReference type="Proteomes" id="UP000823935">
    <property type="component" value="Unassembled WGS sequence"/>
</dbReference>
<comment type="caution">
    <text evidence="1">The sequence shown here is derived from an EMBL/GenBank/DDBJ whole genome shotgun (WGS) entry which is preliminary data.</text>
</comment>